<accession>A0AA88GYC9</accession>
<proteinExistence type="predicted"/>
<reference evidence="2 3" key="1">
    <citation type="journal article" date="2018" name="BMC Genomics">
        <title>The genome of Naegleria lovaniensis, the basis for a comparative approach to unravel pathogenicity factors of the human pathogenic amoeba N. fowleri.</title>
        <authorList>
            <person name="Liechti N."/>
            <person name="Schurch N."/>
            <person name="Bruggmann R."/>
            <person name="Wittwer M."/>
        </authorList>
    </citation>
    <scope>NUCLEOTIDE SEQUENCE [LARGE SCALE GENOMIC DNA]</scope>
    <source>
        <strain evidence="2 3">ATCC 30569</strain>
    </source>
</reference>
<feature type="compositionally biased region" description="Polar residues" evidence="1">
    <location>
        <begin position="260"/>
        <end position="271"/>
    </location>
</feature>
<name>A0AA88GYC9_NAELO</name>
<organism evidence="2 3">
    <name type="scientific">Naegleria lovaniensis</name>
    <name type="common">Amoeba</name>
    <dbReference type="NCBI Taxonomy" id="51637"/>
    <lineage>
        <taxon>Eukaryota</taxon>
        <taxon>Discoba</taxon>
        <taxon>Heterolobosea</taxon>
        <taxon>Tetramitia</taxon>
        <taxon>Eutetramitia</taxon>
        <taxon>Vahlkampfiidae</taxon>
        <taxon>Naegleria</taxon>
    </lineage>
</organism>
<protein>
    <submittedName>
        <fullName evidence="2">Uncharacterized protein</fullName>
    </submittedName>
</protein>
<evidence type="ECO:0000256" key="1">
    <source>
        <dbReference type="SAM" id="MobiDB-lite"/>
    </source>
</evidence>
<dbReference type="EMBL" id="PYSW02000010">
    <property type="protein sequence ID" value="KAG2388266.1"/>
    <property type="molecule type" value="Genomic_DNA"/>
</dbReference>
<keyword evidence="3" id="KW-1185">Reference proteome</keyword>
<gene>
    <name evidence="2" type="ORF">C9374_000430</name>
</gene>
<dbReference type="RefSeq" id="XP_044552258.1">
    <property type="nucleotide sequence ID" value="XM_044693924.1"/>
</dbReference>
<evidence type="ECO:0000313" key="3">
    <source>
        <dbReference type="Proteomes" id="UP000816034"/>
    </source>
</evidence>
<sequence>MFQSYPQLAGEKKESSLIKPSSMDVAMTSICIDLELRDADSALGLRWSPLNSLHSHWFQRSQELVQHSSESYYSSFQTQQFIKQQPIQLLTNMTQQLWDEFFVSYSWLPHAFVGPEHASLVDDIHESPLTSEFLEGCLDHGFGFSQSSIASSTEQVTSLNVQPPTLNNDESKGDRTYTGTQVATRKSTSAAWMTSYHPPMKFTYYFDHNNSFLTPTYSVKQNSSVCLNNHPHPKKLVFVKDHGQKAKISKKKRKNSNQIASSLNSIATGNTAKKKNSKGPVFELGHNMFEEMRKEGQLLSKANPSDRMHVLESRALIEEYF</sequence>
<dbReference type="GeneID" id="68092892"/>
<comment type="caution">
    <text evidence="2">The sequence shown here is derived from an EMBL/GenBank/DDBJ whole genome shotgun (WGS) entry which is preliminary data.</text>
</comment>
<dbReference type="AlphaFoldDB" id="A0AA88GYC9"/>
<evidence type="ECO:0000313" key="2">
    <source>
        <dbReference type="EMBL" id="KAG2388266.1"/>
    </source>
</evidence>
<dbReference type="Proteomes" id="UP000816034">
    <property type="component" value="Unassembled WGS sequence"/>
</dbReference>
<feature type="region of interest" description="Disordered" evidence="1">
    <location>
        <begin position="253"/>
        <end position="279"/>
    </location>
</feature>